<sequence>MVPASEQHNSKTVYVMDARQEERNAMKVVMIERSEVTASDRKWQMIGLSCVIDVHVAFFFWMTVIIMPCNLGLHLGSSNKKLHSPQGDNNITTTSTLLSHRKLLQSGKCTDREISITQGQGSNTGIPEYIVEIINTCLFDDCPPSNIHLYCGLFASARLVDPQLFKRLSNDDCLVNGEKPLKASQVIRFSYSNTFKYPISFKSATFC</sequence>
<name>A0ACC0HDI5_9ERIC</name>
<gene>
    <name evidence="1" type="ORF">LOK49_LG06G03446</name>
</gene>
<organism evidence="1 2">
    <name type="scientific">Camellia lanceoleosa</name>
    <dbReference type="NCBI Taxonomy" id="1840588"/>
    <lineage>
        <taxon>Eukaryota</taxon>
        <taxon>Viridiplantae</taxon>
        <taxon>Streptophyta</taxon>
        <taxon>Embryophyta</taxon>
        <taxon>Tracheophyta</taxon>
        <taxon>Spermatophyta</taxon>
        <taxon>Magnoliopsida</taxon>
        <taxon>eudicotyledons</taxon>
        <taxon>Gunneridae</taxon>
        <taxon>Pentapetalae</taxon>
        <taxon>asterids</taxon>
        <taxon>Ericales</taxon>
        <taxon>Theaceae</taxon>
        <taxon>Camellia</taxon>
    </lineage>
</organism>
<dbReference type="EMBL" id="CM045762">
    <property type="protein sequence ID" value="KAI8010470.1"/>
    <property type="molecule type" value="Genomic_DNA"/>
</dbReference>
<evidence type="ECO:0000313" key="2">
    <source>
        <dbReference type="Proteomes" id="UP001060215"/>
    </source>
</evidence>
<proteinExistence type="predicted"/>
<accession>A0ACC0HDI5</accession>
<keyword evidence="2" id="KW-1185">Reference proteome</keyword>
<comment type="caution">
    <text evidence="1">The sequence shown here is derived from an EMBL/GenBank/DDBJ whole genome shotgun (WGS) entry which is preliminary data.</text>
</comment>
<reference evidence="1 2" key="1">
    <citation type="journal article" date="2022" name="Plant J.">
        <title>Chromosome-level genome of Camellia lanceoleosa provides a valuable resource for understanding genome evolution and self-incompatibility.</title>
        <authorList>
            <person name="Gong W."/>
            <person name="Xiao S."/>
            <person name="Wang L."/>
            <person name="Liao Z."/>
            <person name="Chang Y."/>
            <person name="Mo W."/>
            <person name="Hu G."/>
            <person name="Li W."/>
            <person name="Zhao G."/>
            <person name="Zhu H."/>
            <person name="Hu X."/>
            <person name="Ji K."/>
            <person name="Xiang X."/>
            <person name="Song Q."/>
            <person name="Yuan D."/>
            <person name="Jin S."/>
            <person name="Zhang L."/>
        </authorList>
    </citation>
    <scope>NUCLEOTIDE SEQUENCE [LARGE SCALE GENOMIC DNA]</scope>
    <source>
        <strain evidence="1">SQ_2022a</strain>
    </source>
</reference>
<dbReference type="Proteomes" id="UP001060215">
    <property type="component" value="Chromosome 5"/>
</dbReference>
<protein>
    <submittedName>
        <fullName evidence="1">Uncharacterized protein</fullName>
    </submittedName>
</protein>
<evidence type="ECO:0000313" key="1">
    <source>
        <dbReference type="EMBL" id="KAI8010470.1"/>
    </source>
</evidence>